<comment type="similarity">
    <text evidence="4">Belongs to the AAA ATPase family.</text>
</comment>
<dbReference type="GO" id="GO:0005737">
    <property type="term" value="C:cytoplasm"/>
    <property type="evidence" value="ECO:0007669"/>
    <property type="project" value="TreeGrafter"/>
</dbReference>
<dbReference type="Gene3D" id="3.40.50.300">
    <property type="entry name" value="P-loop containing nucleotide triphosphate hydrolases"/>
    <property type="match status" value="1"/>
</dbReference>
<dbReference type="GO" id="GO:0016887">
    <property type="term" value="F:ATP hydrolysis activity"/>
    <property type="evidence" value="ECO:0007669"/>
    <property type="project" value="InterPro"/>
</dbReference>
<evidence type="ECO:0000259" key="5">
    <source>
        <dbReference type="SMART" id="SM00382"/>
    </source>
</evidence>
<keyword evidence="2 4" id="KW-0547">Nucleotide-binding</keyword>
<dbReference type="PANTHER" id="PTHR23077">
    <property type="entry name" value="AAA-FAMILY ATPASE"/>
    <property type="match status" value="1"/>
</dbReference>
<dbReference type="AlphaFoldDB" id="A0A915J0A0"/>
<dbReference type="InterPro" id="IPR041569">
    <property type="entry name" value="AAA_lid_3"/>
</dbReference>
<dbReference type="SUPFAM" id="SSF52540">
    <property type="entry name" value="P-loop containing nucleoside triphosphate hydrolases"/>
    <property type="match status" value="1"/>
</dbReference>
<dbReference type="Gene3D" id="1.10.8.60">
    <property type="match status" value="1"/>
</dbReference>
<dbReference type="PANTHER" id="PTHR23077:SF27">
    <property type="entry name" value="ATPASE FAMILY GENE 2 PROTEIN HOMOLOG A"/>
    <property type="match status" value="1"/>
</dbReference>
<sequence length="325" mass="36483">MALSIQCELQSIKNFKWFHLESAQDVDVITIHELNEAFGRIRPSNMRQIYTEVPKVFWNDIGGQQELKEQLRQAIEWPLKHAEAFRRLGISPPKGVLMYGPPGCSKTMVAKAIATESGLNFLSVKGPELFSKWVGESERAVREVFSKARQVAPSIIFFDEIDALGSHRSEGSEKSGGSNVADRVLTQILTEMDGIQSLNNVLIVAATNRPDVIDRALLRPGRLDRMVYVPLPDIETRKAILQIRFRHTPVDTDVDLEFLATETKGYSGAELVALCTEAALSAMQESIECRRVSKNHFLAALKKVKPRTDVKCLKIYDNFQKSVLD</sequence>
<accession>A0A915J0A0</accession>
<evidence type="ECO:0000313" key="6">
    <source>
        <dbReference type="Proteomes" id="UP000887565"/>
    </source>
</evidence>
<evidence type="ECO:0000256" key="4">
    <source>
        <dbReference type="RuleBase" id="RU003651"/>
    </source>
</evidence>
<evidence type="ECO:0000256" key="2">
    <source>
        <dbReference type="ARBA" id="ARBA00022741"/>
    </source>
</evidence>
<dbReference type="CDD" id="cd19511">
    <property type="entry name" value="RecA-like_CDC48_r2-like"/>
    <property type="match status" value="1"/>
</dbReference>
<evidence type="ECO:0000256" key="3">
    <source>
        <dbReference type="ARBA" id="ARBA00022840"/>
    </source>
</evidence>
<dbReference type="FunFam" id="3.40.50.300:FF:000661">
    <property type="entry name" value="calmodulin-interacting protein 111 isoform X1"/>
    <property type="match status" value="1"/>
</dbReference>
<evidence type="ECO:0000256" key="1">
    <source>
        <dbReference type="ARBA" id="ARBA00022737"/>
    </source>
</evidence>
<keyword evidence="6" id="KW-1185">Reference proteome</keyword>
<proteinExistence type="inferred from homology"/>
<dbReference type="InterPro" id="IPR003959">
    <property type="entry name" value="ATPase_AAA_core"/>
</dbReference>
<name>A0A915J0A0_ROMCU</name>
<dbReference type="InterPro" id="IPR003593">
    <property type="entry name" value="AAA+_ATPase"/>
</dbReference>
<dbReference type="OMA" id="VASECKL"/>
<keyword evidence="3 4" id="KW-0067">ATP-binding</keyword>
<feature type="domain" description="AAA+ ATPase" evidence="5">
    <location>
        <begin position="92"/>
        <end position="233"/>
    </location>
</feature>
<dbReference type="FunFam" id="1.10.8.60:FF:000069">
    <property type="entry name" value="spermatogenesis-associated protein 5 isoform X1"/>
    <property type="match status" value="1"/>
</dbReference>
<evidence type="ECO:0000313" key="7">
    <source>
        <dbReference type="WBParaSite" id="nRc.2.0.1.t19117-RA"/>
    </source>
</evidence>
<dbReference type="Proteomes" id="UP000887565">
    <property type="component" value="Unplaced"/>
</dbReference>
<dbReference type="InterPro" id="IPR003960">
    <property type="entry name" value="ATPase_AAA_CS"/>
</dbReference>
<organism evidence="6 7">
    <name type="scientific">Romanomermis culicivorax</name>
    <name type="common">Nematode worm</name>
    <dbReference type="NCBI Taxonomy" id="13658"/>
    <lineage>
        <taxon>Eukaryota</taxon>
        <taxon>Metazoa</taxon>
        <taxon>Ecdysozoa</taxon>
        <taxon>Nematoda</taxon>
        <taxon>Enoplea</taxon>
        <taxon>Dorylaimia</taxon>
        <taxon>Mermithida</taxon>
        <taxon>Mermithoidea</taxon>
        <taxon>Mermithidae</taxon>
        <taxon>Romanomermis</taxon>
    </lineage>
</organism>
<dbReference type="InterPro" id="IPR050168">
    <property type="entry name" value="AAA_ATPase_domain"/>
</dbReference>
<dbReference type="InterPro" id="IPR027417">
    <property type="entry name" value="P-loop_NTPase"/>
</dbReference>
<reference evidence="7" key="1">
    <citation type="submission" date="2022-11" db="UniProtKB">
        <authorList>
            <consortium name="WormBaseParasite"/>
        </authorList>
    </citation>
    <scope>IDENTIFICATION</scope>
</reference>
<dbReference type="Pfam" id="PF00004">
    <property type="entry name" value="AAA"/>
    <property type="match status" value="1"/>
</dbReference>
<dbReference type="SMART" id="SM00382">
    <property type="entry name" value="AAA"/>
    <property type="match status" value="1"/>
</dbReference>
<dbReference type="Pfam" id="PF17862">
    <property type="entry name" value="AAA_lid_3"/>
    <property type="match status" value="1"/>
</dbReference>
<dbReference type="PROSITE" id="PS00674">
    <property type="entry name" value="AAA"/>
    <property type="match status" value="1"/>
</dbReference>
<dbReference type="GO" id="GO:0005524">
    <property type="term" value="F:ATP binding"/>
    <property type="evidence" value="ECO:0007669"/>
    <property type="project" value="UniProtKB-KW"/>
</dbReference>
<protein>
    <submittedName>
        <fullName evidence="7">AAA+ ATPase domain-containing protein</fullName>
    </submittedName>
</protein>
<keyword evidence="1" id="KW-0677">Repeat</keyword>
<dbReference type="WBParaSite" id="nRc.2.0.1.t19117-RA">
    <property type="protein sequence ID" value="nRc.2.0.1.t19117-RA"/>
    <property type="gene ID" value="nRc.2.0.1.g19117"/>
</dbReference>